<evidence type="ECO:0000313" key="5">
    <source>
        <dbReference type="Proteomes" id="UP000294398"/>
    </source>
</evidence>
<keyword evidence="2" id="KW-0808">Transferase</keyword>
<dbReference type="InterPro" id="IPR029063">
    <property type="entry name" value="SAM-dependent_MTases_sf"/>
</dbReference>
<keyword evidence="1" id="KW-0175">Coiled coil</keyword>
<dbReference type="PANTHER" id="PTHR43861:SF6">
    <property type="entry name" value="METHYLTRANSFERASE TYPE 11"/>
    <property type="match status" value="1"/>
</dbReference>
<dbReference type="RefSeq" id="WP_006856647.1">
    <property type="nucleotide sequence ID" value="NZ_GG692719.1"/>
</dbReference>
<feature type="coiled-coil region" evidence="1">
    <location>
        <begin position="371"/>
        <end position="461"/>
    </location>
</feature>
<organism evidence="2 4">
    <name type="scientific">Roseburia intestinalis L1-82</name>
    <dbReference type="NCBI Taxonomy" id="536231"/>
    <lineage>
        <taxon>Bacteria</taxon>
        <taxon>Bacillati</taxon>
        <taxon>Bacillota</taxon>
        <taxon>Clostridia</taxon>
        <taxon>Lachnospirales</taxon>
        <taxon>Lachnospiraceae</taxon>
        <taxon>Roseburia</taxon>
    </lineage>
</organism>
<dbReference type="Gene3D" id="3.40.50.150">
    <property type="entry name" value="Vaccinia Virus protein VP39"/>
    <property type="match status" value="1"/>
</dbReference>
<dbReference type="GO" id="GO:0016740">
    <property type="term" value="F:transferase activity"/>
    <property type="evidence" value="ECO:0007669"/>
    <property type="project" value="UniProtKB-KW"/>
</dbReference>
<dbReference type="SUPFAM" id="SSF53335">
    <property type="entry name" value="S-adenosyl-L-methionine-dependent methyltransferases"/>
    <property type="match status" value="1"/>
</dbReference>
<dbReference type="Proteomes" id="UP000294398">
    <property type="component" value="Chromosome"/>
</dbReference>
<evidence type="ECO:0000313" key="4">
    <source>
        <dbReference type="Proteomes" id="UP000004828"/>
    </source>
</evidence>
<reference evidence="2 4" key="1">
    <citation type="submission" date="2009-08" db="EMBL/GenBank/DDBJ databases">
        <authorList>
            <person name="Weinstock G."/>
            <person name="Sodergren E."/>
            <person name="Clifton S."/>
            <person name="Fulton L."/>
            <person name="Fulton B."/>
            <person name="Courtney L."/>
            <person name="Fronick C."/>
            <person name="Harrison M."/>
            <person name="Strong C."/>
            <person name="Farmer C."/>
            <person name="Delahaunty K."/>
            <person name="Markovic C."/>
            <person name="Hall O."/>
            <person name="Minx P."/>
            <person name="Tomlinson C."/>
            <person name="Mitreva M."/>
            <person name="Nelson J."/>
            <person name="Hou S."/>
            <person name="Wollam A."/>
            <person name="Pepin K.H."/>
            <person name="Johnson M."/>
            <person name="Bhonagiri V."/>
            <person name="Nash W.E."/>
            <person name="Warren W."/>
            <person name="Chinwalla A."/>
            <person name="Mardis E.R."/>
            <person name="Wilson R.K."/>
        </authorList>
    </citation>
    <scope>NUCLEOTIDE SEQUENCE [LARGE SCALE GENOMIC DNA]</scope>
    <source>
        <strain evidence="2 4">L1-82</strain>
    </source>
</reference>
<reference evidence="3 5" key="2">
    <citation type="submission" date="2018-09" db="EMBL/GenBank/DDBJ databases">
        <authorList>
            <person name="Petit M.-A."/>
            <person name="Lossouarn J."/>
        </authorList>
    </citation>
    <scope>NUCLEOTIDE SEQUENCE [LARGE SCALE GENOMIC DNA]</scope>
    <source>
        <strain evidence="3 5">L1-82</strain>
    </source>
</reference>
<gene>
    <name evidence="3" type="ORF">RIL182_00797</name>
    <name evidence="2" type="ORF">ROSINTL182_06522</name>
</gene>
<dbReference type="Proteomes" id="UP000004828">
    <property type="component" value="Unassembled WGS sequence"/>
</dbReference>
<evidence type="ECO:0000313" key="3">
    <source>
        <dbReference type="EMBL" id="VCV20935.1"/>
    </source>
</evidence>
<dbReference type="EMBL" id="ABYJ02000069">
    <property type="protein sequence ID" value="EEV01493.1"/>
    <property type="molecule type" value="Genomic_DNA"/>
</dbReference>
<evidence type="ECO:0000256" key="1">
    <source>
        <dbReference type="SAM" id="Coils"/>
    </source>
</evidence>
<name>C7G9E3_9FIRM</name>
<dbReference type="CDD" id="cd02440">
    <property type="entry name" value="AdoMet_MTases"/>
    <property type="match status" value="1"/>
</dbReference>
<proteinExistence type="predicted"/>
<accession>C7G9E3</accession>
<keyword evidence="5" id="KW-1185">Reference proteome</keyword>
<dbReference type="GeneID" id="61432082"/>
<dbReference type="PANTHER" id="PTHR43861">
    <property type="entry name" value="TRANS-ACONITATE 2-METHYLTRANSFERASE-RELATED"/>
    <property type="match status" value="1"/>
</dbReference>
<protein>
    <submittedName>
        <fullName evidence="2">Glycosyltransferase, group 2 family</fullName>
    </submittedName>
</protein>
<dbReference type="AlphaFoldDB" id="C7G9E3"/>
<dbReference type="EMBL" id="LR027880">
    <property type="protein sequence ID" value="VCV20935.1"/>
    <property type="molecule type" value="Genomic_DNA"/>
</dbReference>
<sequence length="479" mass="56232">MSKYDFGYELEQGSTNKWAFEMVEKKCCRVLELGPAIGNLTFHLTNEKMCQVDIVEINEEDGKRTAEFAKNAQIGPINGNLNSDVWYDNLQNEKYDYIIALDVLEHLENPEHVLILLKKLLQKDGKILLSIPNLAHNAVILELLNNDFRYHDLGLLDQTHVHFFAYKSIIKMIKNAELYISYINAIKKGVTDTEIQVDFENVPPEVEQYLKMRKYADAYQYLFILGKEQSEIMDYLNDGIIQEDMCETKILVDGMIKNELVFRNHYENVSIEIDMAAYKNANSIRLVPIEKKALIYDLQVYEIDENEKEIELNYNWTTGIQIDNSCVILTDEGREINYLISTSTKKIKVLFKCMLQSELLVQKALKLNKIKNELLDIINEKNLEKTRLEEEIQNKKENEERICIKVNELQYENHQLQMEKGRMADEIQDINQQLQDKLEELFDKEQKNNELEKELTTIKSNILYRIYMKIYKGLHRKGI</sequence>
<dbReference type="HOGENOM" id="CLU_569706_0_0_9"/>
<dbReference type="Pfam" id="PF13489">
    <property type="entry name" value="Methyltransf_23"/>
    <property type="match status" value="1"/>
</dbReference>
<evidence type="ECO:0000313" key="2">
    <source>
        <dbReference type="EMBL" id="EEV01493.1"/>
    </source>
</evidence>